<dbReference type="GO" id="GO:0003677">
    <property type="term" value="F:DNA binding"/>
    <property type="evidence" value="ECO:0007669"/>
    <property type="project" value="UniProtKB-KW"/>
</dbReference>
<dbReference type="CDD" id="cd17922">
    <property type="entry name" value="DEXHc_LHR-like"/>
    <property type="match status" value="1"/>
</dbReference>
<feature type="domain" description="Helicase C-terminal" evidence="11">
    <location>
        <begin position="274"/>
        <end position="424"/>
    </location>
</feature>
<dbReference type="CDD" id="cd18796">
    <property type="entry name" value="SF2_C_LHR"/>
    <property type="match status" value="1"/>
</dbReference>
<keyword evidence="8" id="KW-0413">Isomerase</keyword>
<evidence type="ECO:0000256" key="3">
    <source>
        <dbReference type="ARBA" id="ARBA00022801"/>
    </source>
</evidence>
<keyword evidence="1" id="KW-0547">Nucleotide-binding</keyword>
<evidence type="ECO:0000256" key="4">
    <source>
        <dbReference type="ARBA" id="ARBA00022806"/>
    </source>
</evidence>
<dbReference type="Proteomes" id="UP000070344">
    <property type="component" value="Unassembled WGS sequence"/>
</dbReference>
<dbReference type="Pfam" id="PF08494">
    <property type="entry name" value="DEAD_assoc"/>
    <property type="match status" value="1"/>
</dbReference>
<dbReference type="PANTHER" id="PTHR47962:SF6">
    <property type="entry name" value="LARGE HELICASE-RELATED PROTEIN"/>
    <property type="match status" value="1"/>
</dbReference>
<dbReference type="InterPro" id="IPR027417">
    <property type="entry name" value="P-loop_NTPase"/>
</dbReference>
<keyword evidence="6" id="KW-0238">DNA-binding</keyword>
<comment type="similarity">
    <text evidence="9">Belongs to the Lhr helicase family. Lhr-Core subfamily.</text>
</comment>
<evidence type="ECO:0000259" key="11">
    <source>
        <dbReference type="PROSITE" id="PS51194"/>
    </source>
</evidence>
<keyword evidence="13" id="KW-1185">Reference proteome</keyword>
<dbReference type="NCBIfam" id="NF010338">
    <property type="entry name" value="PRK13767.1"/>
    <property type="match status" value="1"/>
</dbReference>
<dbReference type="GO" id="GO:0140097">
    <property type="term" value="F:catalytic activity, acting on DNA"/>
    <property type="evidence" value="ECO:0007669"/>
    <property type="project" value="UniProtKB-ARBA"/>
</dbReference>
<dbReference type="SMART" id="SM00382">
    <property type="entry name" value="AAA"/>
    <property type="match status" value="1"/>
</dbReference>
<dbReference type="InterPro" id="IPR013701">
    <property type="entry name" value="Lhr-like_DEAD/DEAH_assoc"/>
</dbReference>
<dbReference type="GO" id="GO:0005524">
    <property type="term" value="F:ATP binding"/>
    <property type="evidence" value="ECO:0007669"/>
    <property type="project" value="UniProtKB-KW"/>
</dbReference>
<evidence type="ECO:0000256" key="8">
    <source>
        <dbReference type="ARBA" id="ARBA00023235"/>
    </source>
</evidence>
<keyword evidence="4" id="KW-0347">Helicase</keyword>
<evidence type="ECO:0000256" key="2">
    <source>
        <dbReference type="ARBA" id="ARBA00022763"/>
    </source>
</evidence>
<dbReference type="PIRSF" id="PIRSF037307">
    <property type="entry name" value="Lhr-like_helic_prd"/>
    <property type="match status" value="1"/>
</dbReference>
<keyword evidence="3" id="KW-0378">Hydrolase</keyword>
<dbReference type="EMBL" id="LHXV01000001">
    <property type="protein sequence ID" value="KXB01827.1"/>
    <property type="molecule type" value="Genomic_DNA"/>
</dbReference>
<organism evidence="12 13">
    <name type="scientific">candidate division MSBL1 archaeon SCGC-AAA259O05</name>
    <dbReference type="NCBI Taxonomy" id="1698271"/>
    <lineage>
        <taxon>Archaea</taxon>
        <taxon>Methanobacteriati</taxon>
        <taxon>Methanobacteriota</taxon>
        <taxon>candidate division MSBL1</taxon>
    </lineage>
</organism>
<dbReference type="PROSITE" id="PS51192">
    <property type="entry name" value="HELICASE_ATP_BIND_1"/>
    <property type="match status" value="1"/>
</dbReference>
<keyword evidence="5" id="KW-0067">ATP-binding</keyword>
<dbReference type="InterPro" id="IPR014001">
    <property type="entry name" value="Helicase_ATP-bd"/>
</dbReference>
<evidence type="ECO:0000259" key="10">
    <source>
        <dbReference type="PROSITE" id="PS51192"/>
    </source>
</evidence>
<dbReference type="Pfam" id="PF00271">
    <property type="entry name" value="Helicase_C"/>
    <property type="match status" value="1"/>
</dbReference>
<dbReference type="InterPro" id="IPR052511">
    <property type="entry name" value="ATP-dep_Helicase"/>
</dbReference>
<dbReference type="Gene3D" id="3.40.50.300">
    <property type="entry name" value="P-loop containing nucleotide triphosphate hydrolases"/>
    <property type="match status" value="2"/>
</dbReference>
<dbReference type="Pfam" id="PF19306">
    <property type="entry name" value="WHD_Lhr"/>
    <property type="match status" value="1"/>
</dbReference>
<evidence type="ECO:0000313" key="13">
    <source>
        <dbReference type="Proteomes" id="UP000070344"/>
    </source>
</evidence>
<evidence type="ECO:0000256" key="9">
    <source>
        <dbReference type="ARBA" id="ARBA00093467"/>
    </source>
</evidence>
<protein>
    <recommendedName>
        <fullName evidence="14">ATP-dependent helicase</fullName>
    </recommendedName>
</protein>
<dbReference type="GO" id="GO:0016887">
    <property type="term" value="F:ATP hydrolysis activity"/>
    <property type="evidence" value="ECO:0007669"/>
    <property type="project" value="TreeGrafter"/>
</dbReference>
<dbReference type="Pfam" id="PF00270">
    <property type="entry name" value="DEAD"/>
    <property type="match status" value="1"/>
</dbReference>
<dbReference type="SMART" id="SM00487">
    <property type="entry name" value="DEXDc"/>
    <property type="match status" value="1"/>
</dbReference>
<dbReference type="InterPro" id="IPR011545">
    <property type="entry name" value="DEAD/DEAH_box_helicase_dom"/>
</dbReference>
<dbReference type="InterPro" id="IPR045628">
    <property type="entry name" value="Lhr_WH_dom"/>
</dbReference>
<feature type="domain" description="Helicase ATP-binding" evidence="10">
    <location>
        <begin position="39"/>
        <end position="214"/>
    </location>
</feature>
<dbReference type="SMART" id="SM00490">
    <property type="entry name" value="HELICc"/>
    <property type="match status" value="1"/>
</dbReference>
<proteinExistence type="inferred from homology"/>
<dbReference type="AlphaFoldDB" id="A0A133V5X2"/>
<sequence length="868" mass="99580">MEFVEGEGNETLPGDFESYVKDWFWKNFDELTPPQKYSFNLIQEGNNSLICAPTGTGKTLSAFLEMINKLFRMGEKGELEDRIYVLYVSPLRALDNDIERNLSKPLEGIREIAKERGKEIPEVRAGVRTGDTPQKERSKQLEKPPHILITTPETLAILLSTKKFKENFKDLEYVIVDEIHSLCDSKRGTHLSLSLERLEEMTSNELVRIGLSATQAPIEEIGRYLAGYESRDSARGCKIIDVSETKNMDLKVLTPVEDLIHSPPGEIGDKTYHEIHDLIQDHSSTLIFTNTRSGTERVVNNLKSRWPDEYRENVGAHHSSMSREERIDVEESLKRGDMKVVVTSTSLELGIDIGYIDLVIQLGSPKGIARGVQRVGRSGHKVAEKAKGRFVVMDRNDALEVAELAKNAKEGNLDKVRIPTNCLDVLSQHIVGMGVNRKWGIGEAYDLVRRAYPFRGLKMDAFEEVLRYVAGEYAALEDQKVYGKIWVDWEDRVFGRRGKLTRMIYMTNIGTIPDTSFFRVHTRKGDRYVGTLDEEFLDRLEKGDIFTLGGSTYEFRYARGMKVRVDPKPDRSPTVPSWFSEMLPLSYELGLEIGKLRGKIRDMYKSGDGREDVKNWLLDNYYLDENTAFSIASYLWEQHRYLNFIPTHDDILVEETYDERGRKNVIFHTIYGRRVHDALSRFFASHFSEELGVNVGLIIDDNGFVLTCPDRDFDVEELVAESFSKDIGDALKGAVRKTELMKRRFRHVASRALMILRNYKGNKKSVSRQQMDAHVLLNVCEEKIDPDFPIIRETYREIMEDYMDVDHAKDVLEKMENGDISFRAISTEPPSPFAHGLVVQGRSDVMRLKDKKERLRKLHDRVMEKIEG</sequence>
<reference evidence="12 13" key="1">
    <citation type="journal article" date="2016" name="Sci. Rep.">
        <title>Metabolic traits of an uncultured archaeal lineage -MSBL1- from brine pools of the Red Sea.</title>
        <authorList>
            <person name="Mwirichia R."/>
            <person name="Alam I."/>
            <person name="Rashid M."/>
            <person name="Vinu M."/>
            <person name="Ba-Alawi W."/>
            <person name="Anthony Kamau A."/>
            <person name="Kamanda Ngugi D."/>
            <person name="Goker M."/>
            <person name="Klenk H.P."/>
            <person name="Bajic V."/>
            <person name="Stingl U."/>
        </authorList>
    </citation>
    <scope>NUCLEOTIDE SEQUENCE [LARGE SCALE GENOMIC DNA]</scope>
    <source>
        <strain evidence="12">SCGC-AAA259O05</strain>
    </source>
</reference>
<dbReference type="PROSITE" id="PS51194">
    <property type="entry name" value="HELICASE_CTER"/>
    <property type="match status" value="1"/>
</dbReference>
<keyword evidence="2" id="KW-0227">DNA damage</keyword>
<dbReference type="SUPFAM" id="SSF52540">
    <property type="entry name" value="P-loop containing nucleoside triphosphate hydrolases"/>
    <property type="match status" value="1"/>
</dbReference>
<comment type="caution">
    <text evidence="12">The sequence shown here is derived from an EMBL/GenBank/DDBJ whole genome shotgun (WGS) entry which is preliminary data.</text>
</comment>
<name>A0A133V5X2_9EURY</name>
<evidence type="ECO:0000256" key="1">
    <source>
        <dbReference type="ARBA" id="ARBA00022741"/>
    </source>
</evidence>
<dbReference type="InterPro" id="IPR017170">
    <property type="entry name" value="Lhr-like"/>
</dbReference>
<keyword evidence="7" id="KW-0234">DNA repair</keyword>
<accession>A0A133V5X2</accession>
<evidence type="ECO:0000313" key="12">
    <source>
        <dbReference type="EMBL" id="KXB01827.1"/>
    </source>
</evidence>
<dbReference type="PANTHER" id="PTHR47962">
    <property type="entry name" value="ATP-DEPENDENT HELICASE LHR-RELATED-RELATED"/>
    <property type="match status" value="1"/>
</dbReference>
<evidence type="ECO:0000256" key="5">
    <source>
        <dbReference type="ARBA" id="ARBA00022840"/>
    </source>
</evidence>
<gene>
    <name evidence="12" type="ORF">AKJ41_00035</name>
</gene>
<evidence type="ECO:0000256" key="6">
    <source>
        <dbReference type="ARBA" id="ARBA00023125"/>
    </source>
</evidence>
<dbReference type="InterPro" id="IPR001650">
    <property type="entry name" value="Helicase_C-like"/>
</dbReference>
<dbReference type="PATRIC" id="fig|1698271.3.peg.7"/>
<evidence type="ECO:0000256" key="7">
    <source>
        <dbReference type="ARBA" id="ARBA00023204"/>
    </source>
</evidence>
<dbReference type="InterPro" id="IPR003593">
    <property type="entry name" value="AAA+_ATPase"/>
</dbReference>
<dbReference type="GO" id="GO:0004386">
    <property type="term" value="F:helicase activity"/>
    <property type="evidence" value="ECO:0007669"/>
    <property type="project" value="UniProtKB-KW"/>
</dbReference>
<evidence type="ECO:0008006" key="14">
    <source>
        <dbReference type="Google" id="ProtNLM"/>
    </source>
</evidence>
<dbReference type="GO" id="GO:0006281">
    <property type="term" value="P:DNA repair"/>
    <property type="evidence" value="ECO:0007669"/>
    <property type="project" value="UniProtKB-KW"/>
</dbReference>